<evidence type="ECO:0000313" key="3">
    <source>
        <dbReference type="EMBL" id="PKV78710.1"/>
    </source>
</evidence>
<comment type="caution">
    <text evidence="3">The sequence shown here is derived from an EMBL/GenBank/DDBJ whole genome shotgun (WGS) entry which is preliminary data.</text>
</comment>
<dbReference type="Proteomes" id="UP000233766">
    <property type="component" value="Unassembled WGS sequence"/>
</dbReference>
<gene>
    <name evidence="3" type="ORF">ATK86_3089</name>
</gene>
<feature type="transmembrane region" description="Helical" evidence="2">
    <location>
        <begin position="31"/>
        <end position="56"/>
    </location>
</feature>
<feature type="compositionally biased region" description="Polar residues" evidence="1">
    <location>
        <begin position="223"/>
        <end position="235"/>
    </location>
</feature>
<keyword evidence="4" id="KW-1185">Reference proteome</keyword>
<feature type="region of interest" description="Disordered" evidence="1">
    <location>
        <begin position="209"/>
        <end position="255"/>
    </location>
</feature>
<evidence type="ECO:0000256" key="2">
    <source>
        <dbReference type="SAM" id="Phobius"/>
    </source>
</evidence>
<keyword evidence="2" id="KW-0812">Transmembrane</keyword>
<name>A0A2N3VAQ7_9NOCA</name>
<evidence type="ECO:0000256" key="1">
    <source>
        <dbReference type="SAM" id="MobiDB-lite"/>
    </source>
</evidence>
<dbReference type="AlphaFoldDB" id="A0A2N3VAQ7"/>
<evidence type="ECO:0000313" key="4">
    <source>
        <dbReference type="Proteomes" id="UP000233766"/>
    </source>
</evidence>
<proteinExistence type="predicted"/>
<feature type="region of interest" description="Disordered" evidence="1">
    <location>
        <begin position="110"/>
        <end position="136"/>
    </location>
</feature>
<organism evidence="3 4">
    <name type="scientific">Nocardia fluminea</name>
    <dbReference type="NCBI Taxonomy" id="134984"/>
    <lineage>
        <taxon>Bacteria</taxon>
        <taxon>Bacillati</taxon>
        <taxon>Actinomycetota</taxon>
        <taxon>Actinomycetes</taxon>
        <taxon>Mycobacteriales</taxon>
        <taxon>Nocardiaceae</taxon>
        <taxon>Nocardia</taxon>
    </lineage>
</organism>
<keyword evidence="2" id="KW-0472">Membrane</keyword>
<protein>
    <submittedName>
        <fullName evidence="3">Uncharacterized protein</fullName>
    </submittedName>
</protein>
<dbReference type="EMBL" id="PJMW01000002">
    <property type="protein sequence ID" value="PKV78710.1"/>
    <property type="molecule type" value="Genomic_DNA"/>
</dbReference>
<keyword evidence="2" id="KW-1133">Transmembrane helix</keyword>
<feature type="compositionally biased region" description="Low complexity" evidence="1">
    <location>
        <begin position="242"/>
        <end position="255"/>
    </location>
</feature>
<sequence length="255" mass="25921">MAFNDAGPLNSGIPTATEGNRIVTAHRPAQIVRLSAIVLSGAASLCLTVAAGAYIVNHMPELAPPPGEFAEPAATPNPGHHRPFSVEDSAPHVGEVELAMAFGAPTLSTERSAPAATRTPITAHQSGVGARPGNSPLTGRVGIGNTYVGAQVTPPRSDTVAFTVDTNLVTVAAKYLGLTPDPTAVTALHTQFDARRGELVFVLSDPGLGSHTLRVEGTGTEPAETSGTATESAENTGDAEAPRSAAEEPPTTVGV</sequence>
<accession>A0A2N3VAQ7</accession>
<reference evidence="3 4" key="1">
    <citation type="submission" date="2017-12" db="EMBL/GenBank/DDBJ databases">
        <title>Sequencing the genomes of 1000 Actinobacteria strains.</title>
        <authorList>
            <person name="Klenk H.-P."/>
        </authorList>
    </citation>
    <scope>NUCLEOTIDE SEQUENCE [LARGE SCALE GENOMIC DNA]</scope>
    <source>
        <strain evidence="3 4">DSM 44489</strain>
    </source>
</reference>